<feature type="domain" description="Heterokaryon incompatibility" evidence="2">
    <location>
        <begin position="581"/>
        <end position="717"/>
    </location>
</feature>
<feature type="domain" description="F-box" evidence="1">
    <location>
        <begin position="34"/>
        <end position="68"/>
    </location>
</feature>
<dbReference type="InterPro" id="IPR001810">
    <property type="entry name" value="F-box_dom"/>
</dbReference>
<dbReference type="InterPro" id="IPR010730">
    <property type="entry name" value="HET"/>
</dbReference>
<dbReference type="PANTHER" id="PTHR24148">
    <property type="entry name" value="ANKYRIN REPEAT DOMAIN-CONTAINING PROTEIN 39 HOMOLOG-RELATED"/>
    <property type="match status" value="1"/>
</dbReference>
<evidence type="ECO:0008006" key="5">
    <source>
        <dbReference type="Google" id="ProtNLM"/>
    </source>
</evidence>
<proteinExistence type="predicted"/>
<gene>
    <name evidence="3" type="ORF">GRF29_1536g140962</name>
</gene>
<dbReference type="AlphaFoldDB" id="A0AAN6RDG8"/>
<evidence type="ECO:0000313" key="4">
    <source>
        <dbReference type="Proteomes" id="UP001280581"/>
    </source>
</evidence>
<reference evidence="3 4" key="1">
    <citation type="submission" date="2021-02" db="EMBL/GenBank/DDBJ databases">
        <title>Genome assembly of Pseudopithomyces chartarum.</title>
        <authorList>
            <person name="Jauregui R."/>
            <person name="Singh J."/>
            <person name="Voisey C."/>
        </authorList>
    </citation>
    <scope>NUCLEOTIDE SEQUENCE [LARGE SCALE GENOMIC DNA]</scope>
    <source>
        <strain evidence="3 4">AGR01</strain>
    </source>
</reference>
<keyword evidence="4" id="KW-1185">Reference proteome</keyword>
<dbReference type="EMBL" id="WVTA01000021">
    <property type="protein sequence ID" value="KAK3196965.1"/>
    <property type="molecule type" value="Genomic_DNA"/>
</dbReference>
<dbReference type="InterPro" id="IPR052895">
    <property type="entry name" value="HetReg/Transcr_Mod"/>
</dbReference>
<dbReference type="Gene3D" id="3.80.10.10">
    <property type="entry name" value="Ribonuclease Inhibitor"/>
    <property type="match status" value="1"/>
</dbReference>
<evidence type="ECO:0000259" key="1">
    <source>
        <dbReference type="Pfam" id="PF00646"/>
    </source>
</evidence>
<accession>A0AAN6RDG8</accession>
<dbReference type="PANTHER" id="PTHR24148:SF73">
    <property type="entry name" value="HET DOMAIN PROTEIN (AFU_ORTHOLOGUE AFUA_8G01020)"/>
    <property type="match status" value="1"/>
</dbReference>
<name>A0AAN6RDG8_9PLEO</name>
<evidence type="ECO:0000313" key="3">
    <source>
        <dbReference type="EMBL" id="KAK3196965.1"/>
    </source>
</evidence>
<comment type="caution">
    <text evidence="3">The sequence shown here is derived from an EMBL/GenBank/DDBJ whole genome shotgun (WGS) entry which is preliminary data.</text>
</comment>
<organism evidence="3 4">
    <name type="scientific">Pseudopithomyces chartarum</name>
    <dbReference type="NCBI Taxonomy" id="1892770"/>
    <lineage>
        <taxon>Eukaryota</taxon>
        <taxon>Fungi</taxon>
        <taxon>Dikarya</taxon>
        <taxon>Ascomycota</taxon>
        <taxon>Pezizomycotina</taxon>
        <taxon>Dothideomycetes</taxon>
        <taxon>Pleosporomycetidae</taxon>
        <taxon>Pleosporales</taxon>
        <taxon>Massarineae</taxon>
        <taxon>Didymosphaeriaceae</taxon>
        <taxon>Pseudopithomyces</taxon>
    </lineage>
</organism>
<dbReference type="InterPro" id="IPR032675">
    <property type="entry name" value="LRR_dom_sf"/>
</dbReference>
<sequence length="1010" mass="116163">MLQPVTTPASLGVPGEEAMLQDQDDLTEAPVPPILNLPLIVVLLILDLLDRKDIHTFGLVSRGCSRIVAPILFRKVIIHKRNSPESNSHICKRLADPQDPLSENVHHLQVRLNAIEDLPDVELLEGVLENLQNLEDFSWHSRFPIPPSLLEKFHTKHPFARLHLKNPERNLPRKAYQPADYRALSSPQLHSLDYAAYQIDRESENGESESIGDISAIKDALLQARNLKRLRFQISRSYSPIQANWSLNEGFFQFRDGEVFPTLEELELSYEHDQTAYNLNSEACQGWVKAMDWSKLRRLHLGYSCDARYLFTALAGKVPNLKAVKFQHSDREAWLNLFESIDKLEEIEVLDPGLISSSGFIDTLTSTRGHSLRKLHIDDDFKGNGYNAEEVGRIVQNAPGIRSLKLVVHGERGKYLEWPKVTMGHLSSLQYLRELDVAIHIQRQLLDMSDDGSEGAMRSFYLMRIAEGMAVSFYEQLHGGRKNSSIQYLKVTFRTPRPRTEWPFIIYRESLDGEKFRVVKGFASEKYFATVTLRIALDSVYLFSSTCEHKLAVTIRLLSIQPGEPIRCTLEAYNPADRKEYIALSYTWGPESPKQNIAINGSEFFVRQNLFDFLVVACGKHAGNLFWIDQICIDQSNTGERNHQVMRMSQIYEDASCVYSWLGAEADNSDEAMDFIEKLSQPRNDTWPHLNFTDSKQNVIGALLDRPYWRRLWIVQEVVLARRVIVLCGLLQTPFDSFENLAFNLRRLNLLRPYHHFTSLLAMQINSQYYLSGDDVACSVLLFLMSHNIKDQHDAELMMVVNFRQKVYLCRSFECSDPRDKIWGLAGLYPDGPKRLQIDYNRTTSEVLWAFITSHLCGINHIVCVKGARYVLSTQFVLEDWWEYTQELMSHMNLYSHPLNARVAQLLEETFQELQTAWLARGSLDPEDEVDISAFFAERLRCENVTAFLDHQTKRKTSNETFLSHVLAEYDEYDEYGNIKEPNWSIQLAGKHTIPPLGIRLCLEYSEQDS</sequence>
<dbReference type="Pfam" id="PF00646">
    <property type="entry name" value="F-box"/>
    <property type="match status" value="1"/>
</dbReference>
<protein>
    <recommendedName>
        <fullName evidence="5">Heterokaryon incompatibility domain-containing protein</fullName>
    </recommendedName>
</protein>
<evidence type="ECO:0000259" key="2">
    <source>
        <dbReference type="Pfam" id="PF06985"/>
    </source>
</evidence>
<dbReference type="Proteomes" id="UP001280581">
    <property type="component" value="Unassembled WGS sequence"/>
</dbReference>
<dbReference type="Pfam" id="PF06985">
    <property type="entry name" value="HET"/>
    <property type="match status" value="1"/>
</dbReference>